<sequence length="228" mass="23905">MRALKSVPKSFLVPAALAPVLLATLAAPPARAEEDGGAVAAALLAEVQGCEQLSKGRFRTDDGAPADIPVCGGKGVVHWKADLDIDCDGRPSPVCNKHTDPYFQPTTAFQDSRGRHLDSAKLPYVVVPGASKRWNHREAKVWGGGLAAIVYRGRVRYAVVGDTGPTNLIGEASYATARALGIDPHPVRGGAPGGVTYIFFQGSQVERIESAGDAEREGARLVGELLAG</sequence>
<evidence type="ECO:0000256" key="6">
    <source>
        <dbReference type="ARBA" id="ARBA00023295"/>
    </source>
</evidence>
<evidence type="ECO:0000256" key="3">
    <source>
        <dbReference type="ARBA" id="ARBA00022729"/>
    </source>
</evidence>
<gene>
    <name evidence="9" type="ORF">QIT00_02465</name>
</gene>
<feature type="chain" id="PRO_5045918418" evidence="8">
    <location>
        <begin position="33"/>
        <end position="228"/>
    </location>
</feature>
<dbReference type="PANTHER" id="PTHR42061:SF6">
    <property type="entry name" value="ENDO-CHITOSANASE"/>
    <property type="match status" value="1"/>
</dbReference>
<evidence type="ECO:0000256" key="1">
    <source>
        <dbReference type="ARBA" id="ARBA00004613"/>
    </source>
</evidence>
<keyword evidence="4 9" id="KW-0378">Hydrolase</keyword>
<evidence type="ECO:0000256" key="7">
    <source>
        <dbReference type="ARBA" id="ARBA00023326"/>
    </source>
</evidence>
<dbReference type="GO" id="GO:0016787">
    <property type="term" value="F:hydrolase activity"/>
    <property type="evidence" value="ECO:0007669"/>
    <property type="project" value="UniProtKB-KW"/>
</dbReference>
<evidence type="ECO:0000256" key="8">
    <source>
        <dbReference type="SAM" id="SignalP"/>
    </source>
</evidence>
<evidence type="ECO:0000313" key="10">
    <source>
        <dbReference type="Proteomes" id="UP001237105"/>
    </source>
</evidence>
<evidence type="ECO:0000256" key="4">
    <source>
        <dbReference type="ARBA" id="ARBA00022801"/>
    </source>
</evidence>
<keyword evidence="3 8" id="KW-0732">Signal</keyword>
<organism evidence="9 10">
    <name type="scientific">Streptomyces luteolus</name>
    <dbReference type="NCBI Taxonomy" id="3043615"/>
    <lineage>
        <taxon>Bacteria</taxon>
        <taxon>Bacillati</taxon>
        <taxon>Actinomycetota</taxon>
        <taxon>Actinomycetes</taxon>
        <taxon>Kitasatosporales</taxon>
        <taxon>Streptomycetaceae</taxon>
        <taxon>Streptomyces</taxon>
    </lineage>
</organism>
<keyword evidence="6" id="KW-0326">Glycosidase</keyword>
<evidence type="ECO:0000256" key="2">
    <source>
        <dbReference type="ARBA" id="ARBA00022525"/>
    </source>
</evidence>
<evidence type="ECO:0000256" key="5">
    <source>
        <dbReference type="ARBA" id="ARBA00023277"/>
    </source>
</evidence>
<keyword evidence="10" id="KW-1185">Reference proteome</keyword>
<dbReference type="RefSeq" id="WP_282533353.1">
    <property type="nucleotide sequence ID" value="NZ_JASCIS010000002.1"/>
</dbReference>
<dbReference type="EMBL" id="JASCIS010000002">
    <property type="protein sequence ID" value="MDI3417435.1"/>
    <property type="molecule type" value="Genomic_DNA"/>
</dbReference>
<keyword evidence="5" id="KW-0119">Carbohydrate metabolism</keyword>
<accession>A0ABT6SPF6</accession>
<evidence type="ECO:0000313" key="9">
    <source>
        <dbReference type="EMBL" id="MDI3417435.1"/>
    </source>
</evidence>
<comment type="caution">
    <text evidence="9">The sequence shown here is derived from an EMBL/GenBank/DDBJ whole genome shotgun (WGS) entry which is preliminary data.</text>
</comment>
<dbReference type="Proteomes" id="UP001237105">
    <property type="component" value="Unassembled WGS sequence"/>
</dbReference>
<name>A0ABT6SPF6_9ACTN</name>
<protein>
    <submittedName>
        <fullName evidence="9">Glycoside hydrolase family 75 protein</fullName>
    </submittedName>
</protein>
<keyword evidence="7" id="KW-0624">Polysaccharide degradation</keyword>
<comment type="subcellular location">
    <subcellularLocation>
        <location evidence="1">Secreted</location>
    </subcellularLocation>
</comment>
<dbReference type="Pfam" id="PF07335">
    <property type="entry name" value="Glyco_hydro_75"/>
    <property type="match status" value="1"/>
</dbReference>
<feature type="signal peptide" evidence="8">
    <location>
        <begin position="1"/>
        <end position="32"/>
    </location>
</feature>
<keyword evidence="2" id="KW-0964">Secreted</keyword>
<reference evidence="9 10" key="1">
    <citation type="submission" date="2023-05" db="EMBL/GenBank/DDBJ databases">
        <title>Draft genome sequence of Streptomyces sp. B-S-A12 isolated from a cave soil in Thailand.</title>
        <authorList>
            <person name="Chamroensaksri N."/>
            <person name="Muangham S."/>
        </authorList>
    </citation>
    <scope>NUCLEOTIDE SEQUENCE [LARGE SCALE GENOMIC DNA]</scope>
    <source>
        <strain evidence="9 10">B-S-A12</strain>
    </source>
</reference>
<proteinExistence type="predicted"/>
<dbReference type="InterPro" id="IPR009939">
    <property type="entry name" value="Chitosanase_fungal"/>
</dbReference>
<dbReference type="PANTHER" id="PTHR42061">
    <property type="entry name" value="ENDO-CHITOSANASE"/>
    <property type="match status" value="1"/>
</dbReference>